<dbReference type="AlphaFoldDB" id="A0AAV4UMI2"/>
<feature type="compositionally biased region" description="Polar residues" evidence="1">
    <location>
        <begin position="172"/>
        <end position="181"/>
    </location>
</feature>
<dbReference type="Proteomes" id="UP001054837">
    <property type="component" value="Unassembled WGS sequence"/>
</dbReference>
<feature type="region of interest" description="Disordered" evidence="1">
    <location>
        <begin position="152"/>
        <end position="181"/>
    </location>
</feature>
<evidence type="ECO:0000313" key="3">
    <source>
        <dbReference type="Proteomes" id="UP001054837"/>
    </source>
</evidence>
<name>A0AAV4UMI2_9ARAC</name>
<accession>A0AAV4UMI2</accession>
<gene>
    <name evidence="2" type="primary">AVEN_174849_1</name>
    <name evidence="2" type="ORF">CDAR_381421</name>
</gene>
<organism evidence="2 3">
    <name type="scientific">Caerostris darwini</name>
    <dbReference type="NCBI Taxonomy" id="1538125"/>
    <lineage>
        <taxon>Eukaryota</taxon>
        <taxon>Metazoa</taxon>
        <taxon>Ecdysozoa</taxon>
        <taxon>Arthropoda</taxon>
        <taxon>Chelicerata</taxon>
        <taxon>Arachnida</taxon>
        <taxon>Araneae</taxon>
        <taxon>Araneomorphae</taxon>
        <taxon>Entelegynae</taxon>
        <taxon>Araneoidea</taxon>
        <taxon>Araneidae</taxon>
        <taxon>Caerostris</taxon>
    </lineage>
</organism>
<reference evidence="2 3" key="1">
    <citation type="submission" date="2021-06" db="EMBL/GenBank/DDBJ databases">
        <title>Caerostris darwini draft genome.</title>
        <authorList>
            <person name="Kono N."/>
            <person name="Arakawa K."/>
        </authorList>
    </citation>
    <scope>NUCLEOTIDE SEQUENCE [LARGE SCALE GENOMIC DNA]</scope>
</reference>
<sequence length="272" mass="31308">MSLERSEILKEPTTNCEQNNKMDNGTTICMSNTDVEDPMTEVESMVFFFTFSHPLATMSGRGSPLPDSEQMDLTAPSDERYRLPPNPPLGSDEFLYLHAETISKIIEIKAKTLAIIFRPKGLDPETNAKLDLEYRAYTAEMDAELNRIENTPIIENGQNHSHDSKNEAIKSPVSSDNQPSKNVPLFWKERKSLKIRYTKQYLLDRKYDPLSTTFPNCLLQFLQSGEVPLKETENCCEYRSMDHILFYSSLPYTRVRNSLNIVVKREPFKLCY</sequence>
<comment type="caution">
    <text evidence="2">The sequence shown here is derived from an EMBL/GenBank/DDBJ whole genome shotgun (WGS) entry which is preliminary data.</text>
</comment>
<dbReference type="EMBL" id="BPLQ01011572">
    <property type="protein sequence ID" value="GIY58947.1"/>
    <property type="molecule type" value="Genomic_DNA"/>
</dbReference>
<proteinExistence type="predicted"/>
<evidence type="ECO:0000256" key="1">
    <source>
        <dbReference type="SAM" id="MobiDB-lite"/>
    </source>
</evidence>
<evidence type="ECO:0000313" key="2">
    <source>
        <dbReference type="EMBL" id="GIY58947.1"/>
    </source>
</evidence>
<protein>
    <submittedName>
        <fullName evidence="2">Uncharacterized protein</fullName>
    </submittedName>
</protein>
<keyword evidence="3" id="KW-1185">Reference proteome</keyword>